<feature type="chain" id="PRO_5041642784" evidence="1">
    <location>
        <begin position="17"/>
        <end position="136"/>
    </location>
</feature>
<dbReference type="Proteomes" id="UP001187315">
    <property type="component" value="Unassembled WGS sequence"/>
</dbReference>
<keyword evidence="3" id="KW-1185">Reference proteome</keyword>
<accession>A0AA88SCA7</accession>
<protein>
    <submittedName>
        <fullName evidence="2">Uncharacterized protein</fullName>
    </submittedName>
</protein>
<comment type="caution">
    <text evidence="2">The sequence shown here is derived from an EMBL/GenBank/DDBJ whole genome shotgun (WGS) entry which is preliminary data.</text>
</comment>
<dbReference type="EMBL" id="JAVHJS010000015">
    <property type="protein sequence ID" value="KAK2834237.1"/>
    <property type="molecule type" value="Genomic_DNA"/>
</dbReference>
<sequence>MKIFFLFLLSIVVVIATPIVPSRSDKCKDQYIILGEIIEHVNAIKGKQHLQILVDNVITPENCTHENFCKAGAVLSEYKAKQLSLEEKDWLLPRILVSYTRKTICNVTAMTEKVEIHQLLHNIKQCAQKEYKKQCD</sequence>
<proteinExistence type="predicted"/>
<feature type="signal peptide" evidence="1">
    <location>
        <begin position="1"/>
        <end position="16"/>
    </location>
</feature>
<keyword evidence="1" id="KW-0732">Signal</keyword>
<dbReference type="InterPro" id="IPR009079">
    <property type="entry name" value="4_helix_cytokine-like_core"/>
</dbReference>
<evidence type="ECO:0000313" key="2">
    <source>
        <dbReference type="EMBL" id="KAK2834237.1"/>
    </source>
</evidence>
<dbReference type="AlphaFoldDB" id="A0AA88SCA7"/>
<organism evidence="2 3">
    <name type="scientific">Tachysurus vachellii</name>
    <name type="common">Darkbarbel catfish</name>
    <name type="synonym">Pelteobagrus vachellii</name>
    <dbReference type="NCBI Taxonomy" id="175792"/>
    <lineage>
        <taxon>Eukaryota</taxon>
        <taxon>Metazoa</taxon>
        <taxon>Chordata</taxon>
        <taxon>Craniata</taxon>
        <taxon>Vertebrata</taxon>
        <taxon>Euteleostomi</taxon>
        <taxon>Actinopterygii</taxon>
        <taxon>Neopterygii</taxon>
        <taxon>Teleostei</taxon>
        <taxon>Ostariophysi</taxon>
        <taxon>Siluriformes</taxon>
        <taxon>Bagridae</taxon>
        <taxon>Tachysurus</taxon>
    </lineage>
</organism>
<name>A0AA88SCA7_TACVA</name>
<dbReference type="Gene3D" id="1.20.1250.10">
    <property type="match status" value="1"/>
</dbReference>
<reference evidence="2" key="1">
    <citation type="submission" date="2023-08" db="EMBL/GenBank/DDBJ databases">
        <title>Pelteobagrus vachellii genome.</title>
        <authorList>
            <person name="Liu H."/>
        </authorList>
    </citation>
    <scope>NUCLEOTIDE SEQUENCE</scope>
    <source>
        <strain evidence="2">PRFRI_2022a</strain>
        <tissue evidence="2">Muscle</tissue>
    </source>
</reference>
<evidence type="ECO:0000313" key="3">
    <source>
        <dbReference type="Proteomes" id="UP001187315"/>
    </source>
</evidence>
<evidence type="ECO:0000256" key="1">
    <source>
        <dbReference type="SAM" id="SignalP"/>
    </source>
</evidence>
<gene>
    <name evidence="2" type="ORF">Q7C36_014938</name>
</gene>